<name>A0A3B1CFP9_9ZZZZ</name>
<dbReference type="PANTHER" id="PTHR45947:SF3">
    <property type="entry name" value="SULFOQUINOVOSYL TRANSFERASE SQD2"/>
    <property type="match status" value="1"/>
</dbReference>
<evidence type="ECO:0000259" key="2">
    <source>
        <dbReference type="Pfam" id="PF13439"/>
    </source>
</evidence>
<dbReference type="SUPFAM" id="SSF53756">
    <property type="entry name" value="UDP-Glycosyltransferase/glycogen phosphorylase"/>
    <property type="match status" value="1"/>
</dbReference>
<dbReference type="Gene3D" id="3.40.50.2000">
    <property type="entry name" value="Glycogen Phosphorylase B"/>
    <property type="match status" value="2"/>
</dbReference>
<dbReference type="GO" id="GO:0016757">
    <property type="term" value="F:glycosyltransferase activity"/>
    <property type="evidence" value="ECO:0007669"/>
    <property type="project" value="InterPro"/>
</dbReference>
<feature type="domain" description="Glycosyltransferase subfamily 4-like N-terminal" evidence="2">
    <location>
        <begin position="43"/>
        <end position="220"/>
    </location>
</feature>
<dbReference type="Pfam" id="PF00534">
    <property type="entry name" value="Glycos_transf_1"/>
    <property type="match status" value="1"/>
</dbReference>
<dbReference type="InterPro" id="IPR050194">
    <property type="entry name" value="Glycosyltransferase_grp1"/>
</dbReference>
<reference evidence="3" key="1">
    <citation type="submission" date="2018-06" db="EMBL/GenBank/DDBJ databases">
        <authorList>
            <person name="Zhirakovskaya E."/>
        </authorList>
    </citation>
    <scope>NUCLEOTIDE SEQUENCE</scope>
</reference>
<keyword evidence="3" id="KW-0808">Transferase</keyword>
<evidence type="ECO:0000313" key="3">
    <source>
        <dbReference type="EMBL" id="VAX29039.1"/>
    </source>
</evidence>
<gene>
    <name evidence="3" type="ORF">MNBD_NITROSPINAE05-964</name>
</gene>
<organism evidence="3">
    <name type="scientific">hydrothermal vent metagenome</name>
    <dbReference type="NCBI Taxonomy" id="652676"/>
    <lineage>
        <taxon>unclassified sequences</taxon>
        <taxon>metagenomes</taxon>
        <taxon>ecological metagenomes</taxon>
    </lineage>
</organism>
<dbReference type="EMBL" id="UOGG01000075">
    <property type="protein sequence ID" value="VAX29039.1"/>
    <property type="molecule type" value="Genomic_DNA"/>
</dbReference>
<dbReference type="InterPro" id="IPR028098">
    <property type="entry name" value="Glyco_trans_4-like_N"/>
</dbReference>
<protein>
    <submittedName>
        <fullName evidence="3">Glycosyl transferase, group 1</fullName>
    </submittedName>
</protein>
<feature type="domain" description="Glycosyl transferase family 1" evidence="1">
    <location>
        <begin position="229"/>
        <end position="398"/>
    </location>
</feature>
<dbReference type="PANTHER" id="PTHR45947">
    <property type="entry name" value="SULFOQUINOVOSYL TRANSFERASE SQD2"/>
    <property type="match status" value="1"/>
</dbReference>
<dbReference type="Pfam" id="PF13439">
    <property type="entry name" value="Glyco_transf_4"/>
    <property type="match status" value="1"/>
</dbReference>
<dbReference type="AlphaFoldDB" id="A0A3B1CFP9"/>
<accession>A0A3B1CFP9</accession>
<evidence type="ECO:0000259" key="1">
    <source>
        <dbReference type="Pfam" id="PF00534"/>
    </source>
</evidence>
<dbReference type="InterPro" id="IPR001296">
    <property type="entry name" value="Glyco_trans_1"/>
</dbReference>
<sequence>MEPLTETKNSVGVSESSQTLKELRVLVLATTFPRWANDTEPRFIFDLTKPLAEKVSLWVLAPHAPGAKIREDMEGVKVLRFPYFFPKRLQTLCYEGGILPKLKTSWLARLQLPFFLAAQSFHIWMTVRKYKINFIHCHWIIPQGFFVALLNAFTGIPYLLTAHGGDVYSFRKNLLIRLCSGFALKRARKCTVNSKPTGQAVHSIRASTSIQVIPMGVDTRLFHPQKANLKIKENLNIQGAFLLAVGRFAEKKGFKYLIQAMPRILAKKPATKLVLIGFGPEEKALQRLIAELNLQNSVLLPGSKTGEELSQYFATADIFIGPSVVTASGDTEGQGVVFLEAMASGTAVIASDVGGVRDIVRDMETGLLIPSKNPAAIAEKTLLLLENQELRNKLSLNGLRLAKGEYSWKKTAERFLETYDQIIRTTS</sequence>
<proteinExistence type="predicted"/>